<evidence type="ECO:0000256" key="1">
    <source>
        <dbReference type="ARBA" id="ARBA00004651"/>
    </source>
</evidence>
<dbReference type="EMBL" id="JXRP01000018">
    <property type="protein sequence ID" value="KIL45297.1"/>
    <property type="molecule type" value="Genomic_DNA"/>
</dbReference>
<evidence type="ECO:0000256" key="5">
    <source>
        <dbReference type="ARBA" id="ARBA00023136"/>
    </source>
</evidence>
<keyword evidence="2" id="KW-1003">Cell membrane</keyword>
<dbReference type="Proteomes" id="UP000031938">
    <property type="component" value="Unassembled WGS sequence"/>
</dbReference>
<reference evidence="7 8" key="1">
    <citation type="submission" date="2015-01" db="EMBL/GenBank/DDBJ databases">
        <title>Genome sequencing of Jeotgalibacillus soli.</title>
        <authorList>
            <person name="Goh K.M."/>
            <person name="Chan K.-G."/>
            <person name="Yaakop A.S."/>
            <person name="Ee R."/>
            <person name="Gan H.M."/>
            <person name="Chan C.S."/>
        </authorList>
    </citation>
    <scope>NUCLEOTIDE SEQUENCE [LARGE SCALE GENOMIC DNA]</scope>
    <source>
        <strain evidence="7 8">P9</strain>
    </source>
</reference>
<protein>
    <submittedName>
        <fullName evidence="7">Homoserine lactone transporter</fullName>
    </submittedName>
</protein>
<keyword evidence="3 6" id="KW-0812">Transmembrane</keyword>
<organism evidence="7 8">
    <name type="scientific">Jeotgalibacillus soli</name>
    <dbReference type="NCBI Taxonomy" id="889306"/>
    <lineage>
        <taxon>Bacteria</taxon>
        <taxon>Bacillati</taxon>
        <taxon>Bacillota</taxon>
        <taxon>Bacilli</taxon>
        <taxon>Bacillales</taxon>
        <taxon>Caryophanaceae</taxon>
        <taxon>Jeotgalibacillus</taxon>
    </lineage>
</organism>
<dbReference type="PATRIC" id="fig|889306.3.peg.2854"/>
<dbReference type="OrthoDB" id="9784202at2"/>
<evidence type="ECO:0000313" key="7">
    <source>
        <dbReference type="EMBL" id="KIL45297.1"/>
    </source>
</evidence>
<keyword evidence="4 6" id="KW-1133">Transmembrane helix</keyword>
<dbReference type="GO" id="GO:0015171">
    <property type="term" value="F:amino acid transmembrane transporter activity"/>
    <property type="evidence" value="ECO:0007669"/>
    <property type="project" value="TreeGrafter"/>
</dbReference>
<dbReference type="AlphaFoldDB" id="A0A0C2V8L1"/>
<evidence type="ECO:0000256" key="4">
    <source>
        <dbReference type="ARBA" id="ARBA00022989"/>
    </source>
</evidence>
<keyword evidence="8" id="KW-1185">Reference proteome</keyword>
<accession>A0A0C2V8L1</accession>
<feature type="transmembrane region" description="Helical" evidence="6">
    <location>
        <begin position="113"/>
        <end position="135"/>
    </location>
</feature>
<feature type="transmembrane region" description="Helical" evidence="6">
    <location>
        <begin position="41"/>
        <end position="65"/>
    </location>
</feature>
<dbReference type="InterPro" id="IPR001123">
    <property type="entry name" value="LeuE-type"/>
</dbReference>
<feature type="transmembrane region" description="Helical" evidence="6">
    <location>
        <begin position="147"/>
        <end position="170"/>
    </location>
</feature>
<evidence type="ECO:0000256" key="3">
    <source>
        <dbReference type="ARBA" id="ARBA00022692"/>
    </source>
</evidence>
<proteinExistence type="predicted"/>
<sequence length="209" mass="22863">MFGIINFELFLMTALLLNLTPGTDTMYIVSRTISQGRQAGVFSALGITTGTIFHTLLAAFGLSIILMNSVLLFNAIKIIGAIYLVYLGLNMIITKSLKKENRSIPTEFTKRKIFIQGMITNITNPKVALFFIAFLPQFINPGTASPIPFIILGLTFTFTAGVWCLAIAYFSSLTTKKIRNNATAGMLLNKITGIVFIAMAVSLFKTKAT</sequence>
<dbReference type="PIRSF" id="PIRSF006324">
    <property type="entry name" value="LeuE"/>
    <property type="match status" value="1"/>
</dbReference>
<comment type="subcellular location">
    <subcellularLocation>
        <location evidence="1">Cell membrane</location>
        <topology evidence="1">Multi-pass membrane protein</topology>
    </subcellularLocation>
</comment>
<evidence type="ECO:0000256" key="6">
    <source>
        <dbReference type="SAM" id="Phobius"/>
    </source>
</evidence>
<dbReference type="PANTHER" id="PTHR30086">
    <property type="entry name" value="ARGININE EXPORTER PROTEIN ARGO"/>
    <property type="match status" value="1"/>
</dbReference>
<dbReference type="Pfam" id="PF01810">
    <property type="entry name" value="LysE"/>
    <property type="match status" value="1"/>
</dbReference>
<gene>
    <name evidence="7" type="ORF">KP78_28410</name>
</gene>
<feature type="transmembrane region" description="Helical" evidence="6">
    <location>
        <begin position="71"/>
        <end position="93"/>
    </location>
</feature>
<dbReference type="PANTHER" id="PTHR30086:SF20">
    <property type="entry name" value="ARGININE EXPORTER PROTEIN ARGO-RELATED"/>
    <property type="match status" value="1"/>
</dbReference>
<feature type="transmembrane region" description="Helical" evidence="6">
    <location>
        <begin position="182"/>
        <end position="204"/>
    </location>
</feature>
<comment type="caution">
    <text evidence="7">The sequence shown here is derived from an EMBL/GenBank/DDBJ whole genome shotgun (WGS) entry which is preliminary data.</text>
</comment>
<dbReference type="GO" id="GO:0005886">
    <property type="term" value="C:plasma membrane"/>
    <property type="evidence" value="ECO:0007669"/>
    <property type="project" value="UniProtKB-SubCell"/>
</dbReference>
<evidence type="ECO:0000256" key="2">
    <source>
        <dbReference type="ARBA" id="ARBA00022475"/>
    </source>
</evidence>
<keyword evidence="5 6" id="KW-0472">Membrane</keyword>
<evidence type="ECO:0000313" key="8">
    <source>
        <dbReference type="Proteomes" id="UP000031938"/>
    </source>
</evidence>
<dbReference type="RefSeq" id="WP_041089613.1">
    <property type="nucleotide sequence ID" value="NZ_JXRP01000018.1"/>
</dbReference>
<feature type="transmembrane region" description="Helical" evidence="6">
    <location>
        <begin position="6"/>
        <end position="29"/>
    </location>
</feature>
<name>A0A0C2V8L1_9BACL</name>